<comment type="caution">
    <text evidence="2">The sequence shown here is derived from an EMBL/GenBank/DDBJ whole genome shotgun (WGS) entry which is preliminary data.</text>
</comment>
<evidence type="ECO:0000313" key="2">
    <source>
        <dbReference type="EMBL" id="GIY73739.1"/>
    </source>
</evidence>
<proteinExistence type="predicted"/>
<accession>A0AAV4VVJ5</accession>
<keyword evidence="3" id="KW-1185">Reference proteome</keyword>
<feature type="region of interest" description="Disordered" evidence="1">
    <location>
        <begin position="1"/>
        <end position="57"/>
    </location>
</feature>
<dbReference type="AlphaFoldDB" id="A0AAV4VVJ5"/>
<gene>
    <name evidence="2" type="ORF">CDAR_464341</name>
</gene>
<sequence length="84" mass="9412">MRKKNSANRTTAVRRQPQNSPEPPTLGHPPQTINQVKSRGQRGKSVKGAYESQVGDAARPQIRSVFAEAPQNSSSFYLIRTHRR</sequence>
<name>A0AAV4VVJ5_9ARAC</name>
<protein>
    <submittedName>
        <fullName evidence="2">Uncharacterized protein</fullName>
    </submittedName>
</protein>
<feature type="compositionally biased region" description="Polar residues" evidence="1">
    <location>
        <begin position="7"/>
        <end position="19"/>
    </location>
</feature>
<evidence type="ECO:0000256" key="1">
    <source>
        <dbReference type="SAM" id="MobiDB-lite"/>
    </source>
</evidence>
<evidence type="ECO:0000313" key="3">
    <source>
        <dbReference type="Proteomes" id="UP001054837"/>
    </source>
</evidence>
<dbReference type="EMBL" id="BPLQ01013634">
    <property type="protein sequence ID" value="GIY73739.1"/>
    <property type="molecule type" value="Genomic_DNA"/>
</dbReference>
<reference evidence="2 3" key="1">
    <citation type="submission" date="2021-06" db="EMBL/GenBank/DDBJ databases">
        <title>Caerostris darwini draft genome.</title>
        <authorList>
            <person name="Kono N."/>
            <person name="Arakawa K."/>
        </authorList>
    </citation>
    <scope>NUCLEOTIDE SEQUENCE [LARGE SCALE GENOMIC DNA]</scope>
</reference>
<organism evidence="2 3">
    <name type="scientific">Caerostris darwini</name>
    <dbReference type="NCBI Taxonomy" id="1538125"/>
    <lineage>
        <taxon>Eukaryota</taxon>
        <taxon>Metazoa</taxon>
        <taxon>Ecdysozoa</taxon>
        <taxon>Arthropoda</taxon>
        <taxon>Chelicerata</taxon>
        <taxon>Arachnida</taxon>
        <taxon>Araneae</taxon>
        <taxon>Araneomorphae</taxon>
        <taxon>Entelegynae</taxon>
        <taxon>Araneoidea</taxon>
        <taxon>Araneidae</taxon>
        <taxon>Caerostris</taxon>
    </lineage>
</organism>
<dbReference type="Proteomes" id="UP001054837">
    <property type="component" value="Unassembled WGS sequence"/>
</dbReference>